<evidence type="ECO:0000313" key="1">
    <source>
        <dbReference type="EMBL" id="SVD21682.1"/>
    </source>
</evidence>
<dbReference type="SUPFAM" id="SSF51197">
    <property type="entry name" value="Clavaminate synthase-like"/>
    <property type="match status" value="1"/>
</dbReference>
<protein>
    <recommendedName>
        <fullName evidence="2">Phytanoyl-CoA dioxygenase</fullName>
    </recommendedName>
</protein>
<dbReference type="Gene3D" id="2.60.120.620">
    <property type="entry name" value="q2cbj1_9rhob like domain"/>
    <property type="match status" value="1"/>
</dbReference>
<dbReference type="PANTHER" id="PTHR20883">
    <property type="entry name" value="PHYTANOYL-COA DIOXYGENASE DOMAIN CONTAINING 1"/>
    <property type="match status" value="1"/>
</dbReference>
<evidence type="ECO:0008006" key="2">
    <source>
        <dbReference type="Google" id="ProtNLM"/>
    </source>
</evidence>
<name>A0A382TIS9_9ZZZZ</name>
<proteinExistence type="predicted"/>
<reference evidence="1" key="1">
    <citation type="submission" date="2018-05" db="EMBL/GenBank/DDBJ databases">
        <authorList>
            <person name="Lanie J.A."/>
            <person name="Ng W.-L."/>
            <person name="Kazmierczak K.M."/>
            <person name="Andrzejewski T.M."/>
            <person name="Davidsen T.M."/>
            <person name="Wayne K.J."/>
            <person name="Tettelin H."/>
            <person name="Glass J.I."/>
            <person name="Rusch D."/>
            <person name="Podicherti R."/>
            <person name="Tsui H.-C.T."/>
            <person name="Winkler M.E."/>
        </authorList>
    </citation>
    <scope>NUCLEOTIDE SEQUENCE</scope>
</reference>
<dbReference type="InterPro" id="IPR008775">
    <property type="entry name" value="Phytyl_CoA_dOase-like"/>
</dbReference>
<accession>A0A382TIS9</accession>
<dbReference type="Pfam" id="PF05721">
    <property type="entry name" value="PhyH"/>
    <property type="match status" value="1"/>
</dbReference>
<gene>
    <name evidence="1" type="ORF">METZ01_LOCUS374536</name>
</gene>
<organism evidence="1">
    <name type="scientific">marine metagenome</name>
    <dbReference type="NCBI Taxonomy" id="408172"/>
    <lineage>
        <taxon>unclassified sequences</taxon>
        <taxon>metagenomes</taxon>
        <taxon>ecological metagenomes</taxon>
    </lineage>
</organism>
<dbReference type="AlphaFoldDB" id="A0A382TIS9"/>
<dbReference type="EMBL" id="UINC01136741">
    <property type="protein sequence ID" value="SVD21682.1"/>
    <property type="molecule type" value="Genomic_DNA"/>
</dbReference>
<dbReference type="PANTHER" id="PTHR20883:SF49">
    <property type="entry name" value="PHYTANOYL-COA DIOXYGENASE"/>
    <property type="match status" value="1"/>
</dbReference>
<sequence length="266" mass="30763">MKNNFLTEEQKISYKNYGAIVIKNVFEPWISTLQKGFDKVLANPGPHARENVKTKEQGRFFEDYCNWQRIPEFKKCAEESPAAQIVAEATGSKSIQLFHEHIFVKDPGTAKETPWHQDMPYYCVDGNDTGSFWIPLDPISKDNSLQILLGSHKLPKLVRPNKWSNNQPWYKNDDNFMDMPDIKSMEKNILKPKMNLGDAILFNFKVLHSSSGNSENIPRRAFSIRFIGDDVKYIDRGEETSPPFKDIDLKNGAKMREDWFPVVWSN</sequence>